<name>A0AAI9HZD2_PROST</name>
<evidence type="ECO:0000256" key="1">
    <source>
        <dbReference type="ARBA" id="ARBA00001316"/>
    </source>
</evidence>
<dbReference type="InterPro" id="IPR051057">
    <property type="entry name" value="PI-PLC_domain"/>
</dbReference>
<dbReference type="PANTHER" id="PTHR13593:SF113">
    <property type="entry name" value="SI:DKEY-266F7.9"/>
    <property type="match status" value="1"/>
</dbReference>
<dbReference type="GO" id="GO:0004436">
    <property type="term" value="F:phosphatidylinositol diacylglycerol-lyase activity"/>
    <property type="evidence" value="ECO:0007669"/>
    <property type="project" value="UniProtKB-EC"/>
</dbReference>
<dbReference type="PROSITE" id="PS50007">
    <property type="entry name" value="PIPLC_X_DOMAIN"/>
    <property type="match status" value="1"/>
</dbReference>
<feature type="domain" description="Phosphatidylinositol-specific phospholipase C X" evidence="7">
    <location>
        <begin position="44"/>
        <end position="186"/>
    </location>
</feature>
<feature type="signal peptide" evidence="6">
    <location>
        <begin position="1"/>
        <end position="19"/>
    </location>
</feature>
<accession>A0AAI9HZD2</accession>
<keyword evidence="6" id="KW-0732">Signal</keyword>
<dbReference type="Gene3D" id="3.20.20.190">
    <property type="entry name" value="Phosphatidylinositol (PI) phosphodiesterase"/>
    <property type="match status" value="1"/>
</dbReference>
<dbReference type="InterPro" id="IPR000909">
    <property type="entry name" value="PLipase_C_PInositol-sp_X_dom"/>
</dbReference>
<dbReference type="Pfam" id="PF00388">
    <property type="entry name" value="PI-PLC-X"/>
    <property type="match status" value="1"/>
</dbReference>
<dbReference type="PANTHER" id="PTHR13593">
    <property type="match status" value="1"/>
</dbReference>
<proteinExistence type="predicted"/>
<dbReference type="SMART" id="SM00148">
    <property type="entry name" value="PLCXc"/>
    <property type="match status" value="1"/>
</dbReference>
<gene>
    <name evidence="8" type="ORF">JRA39_001803</name>
</gene>
<evidence type="ECO:0000256" key="6">
    <source>
        <dbReference type="SAM" id="SignalP"/>
    </source>
</evidence>
<sequence length="344" mass="39197">MLKIFFYILIMSFCTTSHAHWDSAYFRKASDGFTSKSKWMSSIRDDVLLSEIAIPGTHDSAAYKGFVDSVATQTLNFDQQLEYGIRMFDIRVRHTSDRFALHHGTVFLDVMFGDFLNSVDRFLEKNPSETVIFRLKEEMKPNNNNTRSMSETLEYYISLHKDKYVKLTSLNTRLAEVRGKFAILSDGREFWDYGVSYWQANIQDEYHLKTNWDLYTKWEHVKEQLATATSGSSRTTYINYLSGSGGSFPYFVASGHSSPGTSAPRLSTGLTTPGWKYSYPDFPRVSCFIGICTIAFEGTNILTRDTINQYNRLGVNRTVGIIIADFPGESLISSIIANNKNLQK</sequence>
<dbReference type="InterPro" id="IPR017946">
    <property type="entry name" value="PLC-like_Pdiesterase_TIM-brl"/>
</dbReference>
<evidence type="ECO:0000259" key="7">
    <source>
        <dbReference type="SMART" id="SM00148"/>
    </source>
</evidence>
<dbReference type="SUPFAM" id="SSF51695">
    <property type="entry name" value="PLC-like phosphodiesterases"/>
    <property type="match status" value="1"/>
</dbReference>
<protein>
    <recommendedName>
        <fullName evidence="3">1-phosphatidylinositol phosphodiesterase</fullName>
        <ecNumber evidence="2">4.6.1.13</ecNumber>
    </recommendedName>
    <alternativeName>
        <fullName evidence="4">Phosphatidylinositol diacylglycerol-lyase</fullName>
    </alternativeName>
    <alternativeName>
        <fullName evidence="5">Phosphatidylinositol-specific phospholipase C</fullName>
    </alternativeName>
</protein>
<feature type="chain" id="PRO_5042539491" description="1-phosphatidylinositol phosphodiesterase" evidence="6">
    <location>
        <begin position="20"/>
        <end position="344"/>
    </location>
</feature>
<evidence type="ECO:0000256" key="4">
    <source>
        <dbReference type="ARBA" id="ARBA00030474"/>
    </source>
</evidence>
<reference evidence="8" key="1">
    <citation type="submission" date="2024-02" db="EMBL/GenBank/DDBJ databases">
        <authorList>
            <consortium name="Clinical and Environmental Microbiology Branch: Whole genome sequencing antimicrobial resistance pathogens in the healthcare setting"/>
        </authorList>
    </citation>
    <scope>NUCLEOTIDE SEQUENCE</scope>
    <source>
        <strain evidence="8">2020GO-00142</strain>
    </source>
</reference>
<dbReference type="GO" id="GO:0008081">
    <property type="term" value="F:phosphoric diester hydrolase activity"/>
    <property type="evidence" value="ECO:0007669"/>
    <property type="project" value="InterPro"/>
</dbReference>
<dbReference type="EC" id="4.6.1.13" evidence="2"/>
<evidence type="ECO:0000256" key="3">
    <source>
        <dbReference type="ARBA" id="ARBA00019758"/>
    </source>
</evidence>
<evidence type="ECO:0000313" key="8">
    <source>
        <dbReference type="EMBL" id="EMP9432755.1"/>
    </source>
</evidence>
<dbReference type="EMBL" id="AAZDVE040000011">
    <property type="protein sequence ID" value="EMP9432755.1"/>
    <property type="molecule type" value="Genomic_DNA"/>
</dbReference>
<dbReference type="CDD" id="cd08586">
    <property type="entry name" value="PI-PLCc_BcPLC_like"/>
    <property type="match status" value="1"/>
</dbReference>
<dbReference type="AlphaFoldDB" id="A0AAI9HZD2"/>
<comment type="caution">
    <text evidence="8">The sequence shown here is derived from an EMBL/GenBank/DDBJ whole genome shotgun (WGS) entry which is preliminary data.</text>
</comment>
<evidence type="ECO:0000256" key="2">
    <source>
        <dbReference type="ARBA" id="ARBA00012581"/>
    </source>
</evidence>
<organism evidence="8">
    <name type="scientific">Providencia stuartii</name>
    <dbReference type="NCBI Taxonomy" id="588"/>
    <lineage>
        <taxon>Bacteria</taxon>
        <taxon>Pseudomonadati</taxon>
        <taxon>Pseudomonadota</taxon>
        <taxon>Gammaproteobacteria</taxon>
        <taxon>Enterobacterales</taxon>
        <taxon>Morganellaceae</taxon>
        <taxon>Providencia</taxon>
    </lineage>
</organism>
<dbReference type="GO" id="GO:0006629">
    <property type="term" value="P:lipid metabolic process"/>
    <property type="evidence" value="ECO:0007669"/>
    <property type="project" value="InterPro"/>
</dbReference>
<evidence type="ECO:0000256" key="5">
    <source>
        <dbReference type="ARBA" id="ARBA00030782"/>
    </source>
</evidence>
<comment type="catalytic activity">
    <reaction evidence="1">
        <text>a 1,2-diacyl-sn-glycero-3-phospho-(1D-myo-inositol) = 1D-myo-inositol 1,2-cyclic phosphate + a 1,2-diacyl-sn-glycerol</text>
        <dbReference type="Rhea" id="RHEA:17093"/>
        <dbReference type="ChEBI" id="CHEBI:17815"/>
        <dbReference type="ChEBI" id="CHEBI:57880"/>
        <dbReference type="ChEBI" id="CHEBI:58484"/>
        <dbReference type="EC" id="4.6.1.13"/>
    </reaction>
</comment>